<comment type="caution">
    <text evidence="1">The sequence shown here is derived from an EMBL/GenBank/DDBJ whole genome shotgun (WGS) entry which is preliminary data.</text>
</comment>
<organism evidence="1 2">
    <name type="scientific">Streptomyces brasiliscabiei</name>
    <dbReference type="NCBI Taxonomy" id="2736302"/>
    <lineage>
        <taxon>Bacteria</taxon>
        <taxon>Bacillati</taxon>
        <taxon>Actinomycetota</taxon>
        <taxon>Actinomycetes</taxon>
        <taxon>Kitasatosporales</taxon>
        <taxon>Streptomycetaceae</taxon>
        <taxon>Streptomyces</taxon>
    </lineage>
</organism>
<sequence>MGLSTSGPQDRTPQELITELRGLTDVDWPTVWSGPPYPGKGLDMWCAQFAWVPTSFERVLQVRTDTGGSFTLNNLGGSWAPVTHVSHWLWGASAEGVEDNPAVLTETARAWPPYLTAACAVLGEPTWEGAWDSEDFPESLGDYDTGSREYRSEQQSPHRLAYWMPRQATDPLVILEVFLKLDTVGPEPRRGAANMSIEFRPRPVEIGAS</sequence>
<reference evidence="1 2" key="1">
    <citation type="submission" date="2024-03" db="EMBL/GenBank/DDBJ databases">
        <title>First Report of Pectobacterium brasiliscabiei causing potato scab in china.</title>
        <authorList>
            <person name="Handique U."/>
        </authorList>
    </citation>
    <scope>NUCLEOTIDE SEQUENCE [LARGE SCALE GENOMIC DNA]</scope>
    <source>
        <strain evidence="1 2">ZRIMU1503</strain>
    </source>
</reference>
<dbReference type="EMBL" id="JBBAYM010000027">
    <property type="protein sequence ID" value="MEI5614163.1"/>
    <property type="molecule type" value="Genomic_DNA"/>
</dbReference>
<evidence type="ECO:0008006" key="3">
    <source>
        <dbReference type="Google" id="ProtNLM"/>
    </source>
</evidence>
<proteinExistence type="predicted"/>
<keyword evidence="2" id="KW-1185">Reference proteome</keyword>
<accession>A0ABU8GLS8</accession>
<dbReference type="RefSeq" id="WP_336540961.1">
    <property type="nucleotide sequence ID" value="NZ_JBBAYL010000022.1"/>
</dbReference>
<dbReference type="Proteomes" id="UP001365781">
    <property type="component" value="Unassembled WGS sequence"/>
</dbReference>
<protein>
    <recommendedName>
        <fullName evidence="3">DUF317 domain-containing protein</fullName>
    </recommendedName>
</protein>
<evidence type="ECO:0000313" key="1">
    <source>
        <dbReference type="EMBL" id="MEI5614163.1"/>
    </source>
</evidence>
<gene>
    <name evidence="1" type="ORF">WB403_33990</name>
</gene>
<name>A0ABU8GLS8_9ACTN</name>
<evidence type="ECO:0000313" key="2">
    <source>
        <dbReference type="Proteomes" id="UP001365781"/>
    </source>
</evidence>